<comment type="caution">
    <text evidence="1">The sequence shown here is derived from an EMBL/GenBank/DDBJ whole genome shotgun (WGS) entry which is preliminary data.</text>
</comment>
<evidence type="ECO:0000313" key="2">
    <source>
        <dbReference type="Proteomes" id="UP000033121"/>
    </source>
</evidence>
<dbReference type="STRING" id="1220578.FPE01S_01_13230"/>
<accession>A0A0E9MYX1</accession>
<dbReference type="EMBL" id="BBWV01000001">
    <property type="protein sequence ID" value="GAO42310.1"/>
    <property type="molecule type" value="Genomic_DNA"/>
</dbReference>
<dbReference type="OrthoDB" id="9157032at2"/>
<organism evidence="1 2">
    <name type="scientific">Flavihumibacter petaseus NBRC 106054</name>
    <dbReference type="NCBI Taxonomy" id="1220578"/>
    <lineage>
        <taxon>Bacteria</taxon>
        <taxon>Pseudomonadati</taxon>
        <taxon>Bacteroidota</taxon>
        <taxon>Chitinophagia</taxon>
        <taxon>Chitinophagales</taxon>
        <taxon>Chitinophagaceae</taxon>
        <taxon>Flavihumibacter</taxon>
    </lineage>
</organism>
<gene>
    <name evidence="1" type="ORF">FPE01S_01_13230</name>
</gene>
<name>A0A0E9MYX1_9BACT</name>
<evidence type="ECO:0000313" key="1">
    <source>
        <dbReference type="EMBL" id="GAO42310.1"/>
    </source>
</evidence>
<proteinExistence type="predicted"/>
<dbReference type="Proteomes" id="UP000033121">
    <property type="component" value="Unassembled WGS sequence"/>
</dbReference>
<dbReference type="AlphaFoldDB" id="A0A0E9MYX1"/>
<reference evidence="1 2" key="1">
    <citation type="submission" date="2015-04" db="EMBL/GenBank/DDBJ databases">
        <title>Whole genome shotgun sequence of Flavihumibacter petaseus NBRC 106054.</title>
        <authorList>
            <person name="Miyazawa S."/>
            <person name="Hosoyama A."/>
            <person name="Hashimoto M."/>
            <person name="Noguchi M."/>
            <person name="Tsuchikane K."/>
            <person name="Ohji S."/>
            <person name="Yamazoe A."/>
            <person name="Ichikawa N."/>
            <person name="Kimura A."/>
            <person name="Fujita N."/>
        </authorList>
    </citation>
    <scope>NUCLEOTIDE SEQUENCE [LARGE SCALE GENOMIC DNA]</scope>
    <source>
        <strain evidence="1 2">NBRC 106054</strain>
    </source>
</reference>
<dbReference type="RefSeq" id="WP_046368022.1">
    <property type="nucleotide sequence ID" value="NZ_BBWV01000001.1"/>
</dbReference>
<sequence>MTEAEILHTLDCSNDGKCLAFIELSQIYNDLIDCRLTVFRGTNDRWAIVAERLGYEWDSHHISSTIYHFGNCLKEIKGGNGNPINWSGFNPVDDKTYYKTNNDEFLKPKAASWNVRNTTIALSRQKQDYLSAGITLRGRYPNNIRMIDAARLAAHQHPGLFRATEKDLRQYLPDDMEKFLVLDEWYHKDFLLIDIDNCNADEFREHFPFVKEYPHWQGKTVDQYIRESLLEQAYFARRNREAWANRPSTYETWQLIAKAIVANDPALYQPTLAANTHWSNWPTWNLKEELSALV</sequence>
<dbReference type="InterPro" id="IPR054272">
    <property type="entry name" value="DUF7003"/>
</dbReference>
<dbReference type="Pfam" id="PF22535">
    <property type="entry name" value="DUF7003"/>
    <property type="match status" value="1"/>
</dbReference>
<keyword evidence="2" id="KW-1185">Reference proteome</keyword>
<protein>
    <submittedName>
        <fullName evidence="1">Uncharacterized protein</fullName>
    </submittedName>
</protein>